<evidence type="ECO:0000259" key="2">
    <source>
        <dbReference type="PROSITE" id="PS50093"/>
    </source>
</evidence>
<feature type="region of interest" description="Disordered" evidence="1">
    <location>
        <begin position="131"/>
        <end position="159"/>
    </location>
</feature>
<dbReference type="InterPro" id="IPR013783">
    <property type="entry name" value="Ig-like_fold"/>
</dbReference>
<dbReference type="GO" id="GO:0007156">
    <property type="term" value="P:homophilic cell adhesion via plasma membrane adhesion molecules"/>
    <property type="evidence" value="ECO:0007669"/>
    <property type="project" value="InterPro"/>
</dbReference>
<organism evidence="4">
    <name type="scientific">hydrothermal vent metagenome</name>
    <dbReference type="NCBI Taxonomy" id="652676"/>
    <lineage>
        <taxon>unclassified sequences</taxon>
        <taxon>metagenomes</taxon>
        <taxon>ecological metagenomes</taxon>
    </lineage>
</organism>
<feature type="domain" description="PKD" evidence="2">
    <location>
        <begin position="292"/>
        <end position="329"/>
    </location>
</feature>
<dbReference type="Gene3D" id="2.60.40.60">
    <property type="entry name" value="Cadherins"/>
    <property type="match status" value="1"/>
</dbReference>
<dbReference type="GO" id="GO:0008843">
    <property type="term" value="F:endochitinase activity"/>
    <property type="evidence" value="ECO:0007669"/>
    <property type="project" value="UniProtKB-EC"/>
</dbReference>
<dbReference type="GO" id="GO:0005509">
    <property type="term" value="F:calcium ion binding"/>
    <property type="evidence" value="ECO:0007669"/>
    <property type="project" value="InterPro"/>
</dbReference>
<dbReference type="Gene3D" id="2.60.40.10">
    <property type="entry name" value="Immunoglobulins"/>
    <property type="match status" value="1"/>
</dbReference>
<proteinExistence type="predicted"/>
<dbReference type="NCBIfam" id="TIGR02167">
    <property type="entry name" value="Liste_lipo_26"/>
    <property type="match status" value="3"/>
</dbReference>
<protein>
    <submittedName>
        <fullName evidence="4">Chitinase</fullName>
        <ecNumber evidence="4">3.2.1.14</ecNumber>
    </submittedName>
</protein>
<dbReference type="CDD" id="cd11304">
    <property type="entry name" value="Cadherin_repeat"/>
    <property type="match status" value="1"/>
</dbReference>
<evidence type="ECO:0000259" key="3">
    <source>
        <dbReference type="PROSITE" id="PS50268"/>
    </source>
</evidence>
<dbReference type="EMBL" id="UOFG01000054">
    <property type="protein sequence ID" value="VAW58941.1"/>
    <property type="molecule type" value="Genomic_DNA"/>
</dbReference>
<feature type="domain" description="Cadherin" evidence="3">
    <location>
        <begin position="165"/>
        <end position="280"/>
    </location>
</feature>
<dbReference type="InterPro" id="IPR011889">
    <property type="entry name" value="Liste_lipo_26"/>
</dbReference>
<keyword evidence="4" id="KW-0326">Glycosidase</keyword>
<evidence type="ECO:0000313" key="4">
    <source>
        <dbReference type="EMBL" id="VAW58941.1"/>
    </source>
</evidence>
<evidence type="ECO:0000256" key="1">
    <source>
        <dbReference type="SAM" id="MobiDB-lite"/>
    </source>
</evidence>
<reference evidence="4" key="1">
    <citation type="submission" date="2018-06" db="EMBL/GenBank/DDBJ databases">
        <authorList>
            <person name="Zhirakovskaya E."/>
        </authorList>
    </citation>
    <scope>NUCLEOTIDE SEQUENCE</scope>
</reference>
<dbReference type="InterPro" id="IPR000601">
    <property type="entry name" value="PKD_dom"/>
</dbReference>
<dbReference type="InterPro" id="IPR035986">
    <property type="entry name" value="PKD_dom_sf"/>
</dbReference>
<dbReference type="PROSITE" id="PS51257">
    <property type="entry name" value="PROKAR_LIPOPROTEIN"/>
    <property type="match status" value="1"/>
</dbReference>
<keyword evidence="4" id="KW-0378">Hydrolase</keyword>
<dbReference type="InterPro" id="IPR002126">
    <property type="entry name" value="Cadherin-like_dom"/>
</dbReference>
<dbReference type="SUPFAM" id="SSF49313">
    <property type="entry name" value="Cadherin-like"/>
    <property type="match status" value="1"/>
</dbReference>
<dbReference type="GO" id="GO:0016020">
    <property type="term" value="C:membrane"/>
    <property type="evidence" value="ECO:0007669"/>
    <property type="project" value="InterPro"/>
</dbReference>
<dbReference type="InterPro" id="IPR005046">
    <property type="entry name" value="DUF285"/>
</dbReference>
<name>A0A3B0WU50_9ZZZZ</name>
<sequence length="609" mass="66426">MIFRKLILSLLFLALYACGGGDNSTGQNTSENKTIVELPDGVQKLTLNGEGTLNAYIVIDGDTDKKITMVLDRNAGTASLVVPALTRELHRIKITYDYTLSGVTYILATASRDIDLSSGATNLSFSITDYQTDPYDDDNDGSSNIAELKSGTDPGDSTDTPHLAFTSGFVISVGENTTHTGYQAEATAGDGDTVSFNIFDGRDQDEFDIDAQTGILTFKDAPDFELPSDIDKNNIYEVEIAVRDGASLLSRSVLVTVTDVVESQNDKPFITVWKTDNPGFTLDNQIKIGTLGTGYNYSVDWGDGQTADDVKGDFTHTYASPGIYTVRISGDFPRIFFESANPVTGIVEYDYEKVLSIEQWGSIKWQSMNHTFFRCKNLVGNAVDNPDLSLVTDMTEMFRDASSFNQDISKWDVSKVIEMSNMFNGASVFNQNIGAWNVSSVTGMRRMFFRATAFNGDLGAWDVSSVTTMSGMFREAAAFNQNIGNWKVSAVRIMGGVFRQASVFNQDIGDWNVSSVTDMDNMFNQATAFDQNLGGWDVSSVNNMQFMFNGLKLSTPNYDGLLLGWSVQSLQSGVAFSAGTSQYSSSNQIARDTLTNNSGWVISDGGVAP</sequence>
<dbReference type="InterPro" id="IPR015919">
    <property type="entry name" value="Cadherin-like_sf"/>
</dbReference>
<dbReference type="PROSITE" id="PS50268">
    <property type="entry name" value="CADHERIN_2"/>
    <property type="match status" value="1"/>
</dbReference>
<dbReference type="PROSITE" id="PS50093">
    <property type="entry name" value="PKD"/>
    <property type="match status" value="1"/>
</dbReference>
<dbReference type="CDD" id="cd00146">
    <property type="entry name" value="PKD"/>
    <property type="match status" value="1"/>
</dbReference>
<dbReference type="Pfam" id="PF03382">
    <property type="entry name" value="DUF285"/>
    <property type="match status" value="1"/>
</dbReference>
<accession>A0A3B0WU50</accession>
<dbReference type="AlphaFoldDB" id="A0A3B0WU50"/>
<dbReference type="SUPFAM" id="SSF49299">
    <property type="entry name" value="PKD domain"/>
    <property type="match status" value="1"/>
</dbReference>
<gene>
    <name evidence="4" type="ORF">MNBD_GAMMA11-1893</name>
</gene>
<dbReference type="EC" id="3.2.1.14" evidence="4"/>